<dbReference type="InterPro" id="IPR013132">
    <property type="entry name" value="PseI/NeuA/B-like_N"/>
</dbReference>
<dbReference type="Proteomes" id="UP000009222">
    <property type="component" value="Chromosome"/>
</dbReference>
<dbReference type="InterPro" id="IPR013974">
    <property type="entry name" value="SAF"/>
</dbReference>
<proteinExistence type="predicted"/>
<reference evidence="3" key="1">
    <citation type="submission" date="2009-12" db="EMBL/GenBank/DDBJ databases">
        <title>Complete sequence of Treponema azotonutricium strain ZAS-9.</title>
        <authorList>
            <person name="Tetu S.G."/>
            <person name="Matson E."/>
            <person name="Ren Q."/>
            <person name="Seshadri R."/>
            <person name="Elbourne L."/>
            <person name="Hassan K.A."/>
            <person name="Durkin A."/>
            <person name="Radune D."/>
            <person name="Mohamoud Y."/>
            <person name="Shay R."/>
            <person name="Jin S."/>
            <person name="Zhang X."/>
            <person name="Lucey K."/>
            <person name="Ballor N.R."/>
            <person name="Ottesen E."/>
            <person name="Rosenthal R."/>
            <person name="Allen A."/>
            <person name="Leadbetter J.R."/>
            <person name="Paulsen I.T."/>
        </authorList>
    </citation>
    <scope>NUCLEOTIDE SEQUENCE [LARGE SCALE GENOMIC DNA]</scope>
    <source>
        <strain evidence="3">ATCC BAA-888 / DSM 13862 / ZAS-9</strain>
    </source>
</reference>
<dbReference type="InterPro" id="IPR051690">
    <property type="entry name" value="PseI-like"/>
</dbReference>
<dbReference type="PROSITE" id="PS50844">
    <property type="entry name" value="AFP_LIKE"/>
    <property type="match status" value="1"/>
</dbReference>
<dbReference type="eggNOG" id="COG2089">
    <property type="taxonomic scope" value="Bacteria"/>
</dbReference>
<evidence type="ECO:0000259" key="1">
    <source>
        <dbReference type="PROSITE" id="PS50844"/>
    </source>
</evidence>
<dbReference type="SUPFAM" id="SSF51269">
    <property type="entry name" value="AFP III-like domain"/>
    <property type="match status" value="1"/>
</dbReference>
<dbReference type="FunCoup" id="F5YCA1">
    <property type="interactions" value="60"/>
</dbReference>
<evidence type="ECO:0000313" key="2">
    <source>
        <dbReference type="EMBL" id="AEF83100.1"/>
    </source>
</evidence>
<dbReference type="HOGENOM" id="CLU_040465_0_0_12"/>
<dbReference type="Gene3D" id="3.20.20.70">
    <property type="entry name" value="Aldolase class I"/>
    <property type="match status" value="1"/>
</dbReference>
<keyword evidence="3" id="KW-1185">Reference proteome</keyword>
<dbReference type="SUPFAM" id="SSF51569">
    <property type="entry name" value="Aldolase"/>
    <property type="match status" value="1"/>
</dbReference>
<dbReference type="InterPro" id="IPR006190">
    <property type="entry name" value="SAF_AFP_Neu5Ac"/>
</dbReference>
<dbReference type="Gene3D" id="3.90.1210.10">
    <property type="entry name" value="Antifreeze-like/N-acetylneuraminic acid synthase C-terminal domain"/>
    <property type="match status" value="1"/>
</dbReference>
<dbReference type="PANTHER" id="PTHR42966">
    <property type="entry name" value="N-ACETYLNEURAMINATE SYNTHASE"/>
    <property type="match status" value="1"/>
</dbReference>
<dbReference type="GO" id="GO:0047444">
    <property type="term" value="F:N-acylneuraminate-9-phosphate synthase activity"/>
    <property type="evidence" value="ECO:0007669"/>
    <property type="project" value="TreeGrafter"/>
</dbReference>
<sequence>MGNEKFRIKNTEYSPKKALIIAELGTSHGTDLTKARELIAAAAEAGADCVKFQIVYANEILHPNTGEVALPGGNIRLYDRFKELETDPSFYAQMKEEVEKRGLLFLCTPFGLQSARELKRLDPFFIKIASPELNHTPLLKEIASYGLPVLLSTGVSKLGDIEEAVEILRGGKNKANLCLLHCVTSYPAPETDYNLRVLQSLSSVFGLPVGVSDHSMDPEMVPVLAVSMGASVIEKHFCLSRDDPGLDDPIALPPEGFKAMVKAVREASALGPQKTLEAKSETWGGEKVQAILGDGIKRLAPSENANYTRTNRSIHALRDIEEGEIITESMISILRTEKILRPGLPPSWEGYVIGNKARAFIPAGEGIRFDDI</sequence>
<dbReference type="KEGG" id="taz:TREAZ_0469"/>
<reference evidence="2 3" key="2">
    <citation type="journal article" date="2011" name="ISME J.">
        <title>RNA-seq reveals cooperative metabolic interactions between two termite-gut spirochete species in co-culture.</title>
        <authorList>
            <person name="Rosenthal A.Z."/>
            <person name="Matson E.G."/>
            <person name="Eldar A."/>
            <person name="Leadbetter J.R."/>
        </authorList>
    </citation>
    <scope>NUCLEOTIDE SEQUENCE [LARGE SCALE GENOMIC DNA]</scope>
    <source>
        <strain evidence="3">ATCC BAA-888 / DSM 13862 / ZAS-9</strain>
    </source>
</reference>
<dbReference type="STRING" id="545695.TREAZ_0469"/>
<evidence type="ECO:0000313" key="3">
    <source>
        <dbReference type="Proteomes" id="UP000009222"/>
    </source>
</evidence>
<name>F5YCA1_LEAAZ</name>
<dbReference type="PANTHER" id="PTHR42966:SF1">
    <property type="entry name" value="SIALIC ACID SYNTHASE"/>
    <property type="match status" value="1"/>
</dbReference>
<dbReference type="EMBL" id="CP001841">
    <property type="protein sequence ID" value="AEF83100.1"/>
    <property type="molecule type" value="Genomic_DNA"/>
</dbReference>
<dbReference type="CDD" id="cd11615">
    <property type="entry name" value="SAF_NeuB_like"/>
    <property type="match status" value="1"/>
</dbReference>
<dbReference type="InterPro" id="IPR013785">
    <property type="entry name" value="Aldolase_TIM"/>
</dbReference>
<organism evidence="2 3">
    <name type="scientific">Leadbettera azotonutricia (strain ATCC BAA-888 / DSM 13862 / ZAS-9)</name>
    <name type="common">Treponema azotonutricium</name>
    <dbReference type="NCBI Taxonomy" id="545695"/>
    <lineage>
        <taxon>Bacteria</taxon>
        <taxon>Pseudomonadati</taxon>
        <taxon>Spirochaetota</taxon>
        <taxon>Spirochaetia</taxon>
        <taxon>Spirochaetales</taxon>
        <taxon>Breznakiellaceae</taxon>
        <taxon>Leadbettera</taxon>
    </lineage>
</organism>
<dbReference type="AlphaFoldDB" id="F5YCA1"/>
<accession>F5YCA1</accession>
<feature type="domain" description="AFP-like" evidence="1">
    <location>
        <begin position="313"/>
        <end position="372"/>
    </location>
</feature>
<dbReference type="GO" id="GO:0016051">
    <property type="term" value="P:carbohydrate biosynthetic process"/>
    <property type="evidence" value="ECO:0007669"/>
    <property type="project" value="InterPro"/>
</dbReference>
<dbReference type="InterPro" id="IPR036732">
    <property type="entry name" value="AFP_Neu5c_C_sf"/>
</dbReference>
<dbReference type="Pfam" id="PF03102">
    <property type="entry name" value="NeuB"/>
    <property type="match status" value="1"/>
</dbReference>
<dbReference type="InterPro" id="IPR057736">
    <property type="entry name" value="SAF_PseI/NeuA/NeuB"/>
</dbReference>
<dbReference type="Pfam" id="PF08666">
    <property type="entry name" value="SAF"/>
    <property type="match status" value="1"/>
</dbReference>
<dbReference type="InParanoid" id="F5YCA1"/>
<dbReference type="RefSeq" id="WP_015711479.1">
    <property type="nucleotide sequence ID" value="NC_015577.1"/>
</dbReference>
<protein>
    <submittedName>
        <fullName evidence="2">NeuB family protein</fullName>
    </submittedName>
</protein>
<gene>
    <name evidence="2" type="ordered locus">TREAZ_0469</name>
</gene>
<dbReference type="OrthoDB" id="9814210at2"/>